<keyword evidence="3" id="KW-1185">Reference proteome</keyword>
<dbReference type="InterPro" id="IPR036390">
    <property type="entry name" value="WH_DNA-bd_sf"/>
</dbReference>
<evidence type="ECO:0000259" key="1">
    <source>
        <dbReference type="SMART" id="SM00347"/>
    </source>
</evidence>
<organism evidence="2 3">
    <name type="scientific">Pediococcus stilesii</name>
    <dbReference type="NCBI Taxonomy" id="331679"/>
    <lineage>
        <taxon>Bacteria</taxon>
        <taxon>Bacillati</taxon>
        <taxon>Bacillota</taxon>
        <taxon>Bacilli</taxon>
        <taxon>Lactobacillales</taxon>
        <taxon>Lactobacillaceae</taxon>
        <taxon>Pediococcus</taxon>
    </lineage>
</organism>
<dbReference type="SUPFAM" id="SSF46785">
    <property type="entry name" value="Winged helix' DNA-binding domain"/>
    <property type="match status" value="1"/>
</dbReference>
<gene>
    <name evidence="2" type="ORF">IV81_GL000038</name>
</gene>
<comment type="caution">
    <text evidence="2">The sequence shown here is derived from an EMBL/GenBank/DDBJ whole genome shotgun (WGS) entry which is preliminary data.</text>
</comment>
<name>A0A0R2L9L5_9LACO</name>
<evidence type="ECO:0000313" key="3">
    <source>
        <dbReference type="Proteomes" id="UP000051859"/>
    </source>
</evidence>
<dbReference type="STRING" id="331679.IV81_GL000038"/>
<dbReference type="EMBL" id="JQBX01000001">
    <property type="protein sequence ID" value="KRN95156.1"/>
    <property type="molecule type" value="Genomic_DNA"/>
</dbReference>
<dbReference type="Gene3D" id="1.10.10.10">
    <property type="entry name" value="Winged helix-like DNA-binding domain superfamily/Winged helix DNA-binding domain"/>
    <property type="match status" value="1"/>
</dbReference>
<dbReference type="PATRIC" id="fig|331679.3.peg.39"/>
<reference evidence="2 3" key="1">
    <citation type="journal article" date="2015" name="Genome Announc.">
        <title>Expanding the biotechnology potential of lactobacilli through comparative genomics of 213 strains and associated genera.</title>
        <authorList>
            <person name="Sun Z."/>
            <person name="Harris H.M."/>
            <person name="McCann A."/>
            <person name="Guo C."/>
            <person name="Argimon S."/>
            <person name="Zhang W."/>
            <person name="Yang X."/>
            <person name="Jeffery I.B."/>
            <person name="Cooney J.C."/>
            <person name="Kagawa T.F."/>
            <person name="Liu W."/>
            <person name="Song Y."/>
            <person name="Salvetti E."/>
            <person name="Wrobel A."/>
            <person name="Rasinkangas P."/>
            <person name="Parkhill J."/>
            <person name="Rea M.C."/>
            <person name="O'Sullivan O."/>
            <person name="Ritari J."/>
            <person name="Douillard F.P."/>
            <person name="Paul Ross R."/>
            <person name="Yang R."/>
            <person name="Briner A.E."/>
            <person name="Felis G.E."/>
            <person name="de Vos W.M."/>
            <person name="Barrangou R."/>
            <person name="Klaenhammer T.R."/>
            <person name="Caufield P.W."/>
            <person name="Cui Y."/>
            <person name="Zhang H."/>
            <person name="O'Toole P.W."/>
        </authorList>
    </citation>
    <scope>NUCLEOTIDE SEQUENCE [LARGE SCALE GENOMIC DNA]</scope>
    <source>
        <strain evidence="2 3">DSM 18001</strain>
    </source>
</reference>
<dbReference type="GO" id="GO:0003700">
    <property type="term" value="F:DNA-binding transcription factor activity"/>
    <property type="evidence" value="ECO:0007669"/>
    <property type="project" value="InterPro"/>
</dbReference>
<accession>A0A0R2L9L5</accession>
<dbReference type="InterPro" id="IPR000835">
    <property type="entry name" value="HTH_MarR-typ"/>
</dbReference>
<dbReference type="SMART" id="SM00347">
    <property type="entry name" value="HTH_MARR"/>
    <property type="match status" value="1"/>
</dbReference>
<sequence length="132" mass="15308">MKDSLEALDLISKKRQEVIKKSCREANGTPADWKISNFLKDEFLSIQDLSKISGLDISTLSRQVKRSVEKNLIMRLPGQSRKFQTTKKGAIFRSYVNEQVQLFDQKLFENWSDEELSMLNILTNRILKNALK</sequence>
<dbReference type="AlphaFoldDB" id="A0A0R2L9L5"/>
<proteinExistence type="predicted"/>
<protein>
    <submittedName>
        <fullName evidence="2">Transcriptional regulator</fullName>
    </submittedName>
</protein>
<feature type="domain" description="HTH marR-type" evidence="1">
    <location>
        <begin position="21"/>
        <end position="116"/>
    </location>
</feature>
<dbReference type="InterPro" id="IPR036388">
    <property type="entry name" value="WH-like_DNA-bd_sf"/>
</dbReference>
<evidence type="ECO:0000313" key="2">
    <source>
        <dbReference type="EMBL" id="KRN95156.1"/>
    </source>
</evidence>
<dbReference type="RefSeq" id="WP_236696791.1">
    <property type="nucleotide sequence ID" value="NZ_JQBX01000001.1"/>
</dbReference>
<dbReference type="Proteomes" id="UP000051859">
    <property type="component" value="Unassembled WGS sequence"/>
</dbReference>